<dbReference type="Gene3D" id="3.40.640.10">
    <property type="entry name" value="Type I PLP-dependent aspartate aminotransferase-like (Major domain)"/>
    <property type="match status" value="1"/>
</dbReference>
<dbReference type="InterPro" id="IPR050477">
    <property type="entry name" value="GrpII_AminoAcid_Decarb"/>
</dbReference>
<comment type="cofactor">
    <cofactor evidence="1 4">
        <name>pyridoxal 5'-phosphate</name>
        <dbReference type="ChEBI" id="CHEBI:597326"/>
    </cofactor>
</comment>
<dbReference type="AlphaFoldDB" id="A0A0D0BU60"/>
<dbReference type="OrthoDB" id="2161780at2759"/>
<keyword evidence="7" id="KW-1185">Reference proteome</keyword>
<name>A0A0D0BU60_9AGAR</name>
<keyword evidence="2 4" id="KW-0663">Pyridoxal phosphate</keyword>
<dbReference type="Proteomes" id="UP000053593">
    <property type="component" value="Unassembled WGS sequence"/>
</dbReference>
<reference evidence="6 7" key="1">
    <citation type="submission" date="2014-04" db="EMBL/GenBank/DDBJ databases">
        <title>Evolutionary Origins and Diversification of the Mycorrhizal Mutualists.</title>
        <authorList>
            <consortium name="DOE Joint Genome Institute"/>
            <consortium name="Mycorrhizal Genomics Consortium"/>
            <person name="Kohler A."/>
            <person name="Kuo A."/>
            <person name="Nagy L.G."/>
            <person name="Floudas D."/>
            <person name="Copeland A."/>
            <person name="Barry K.W."/>
            <person name="Cichocki N."/>
            <person name="Veneault-Fourrey C."/>
            <person name="LaButti K."/>
            <person name="Lindquist E.A."/>
            <person name="Lipzen A."/>
            <person name="Lundell T."/>
            <person name="Morin E."/>
            <person name="Murat C."/>
            <person name="Riley R."/>
            <person name="Ohm R."/>
            <person name="Sun H."/>
            <person name="Tunlid A."/>
            <person name="Henrissat B."/>
            <person name="Grigoriev I.V."/>
            <person name="Hibbett D.S."/>
            <person name="Martin F."/>
        </authorList>
    </citation>
    <scope>NUCLEOTIDE SEQUENCE [LARGE SCALE GENOMIC DNA]</scope>
    <source>
        <strain evidence="6 7">FD-317 M1</strain>
    </source>
</reference>
<dbReference type="PANTHER" id="PTHR42735:SF4">
    <property type="entry name" value="PYRIDOXAL PHOSPHATE-DEPENDENT DECARBOXYLASE FAMILY PROTEIN"/>
    <property type="match status" value="1"/>
</dbReference>
<keyword evidence="5" id="KW-0175">Coiled coil</keyword>
<feature type="modified residue" description="N6-(pyridoxal phosphate)lysine" evidence="4">
    <location>
        <position position="336"/>
    </location>
</feature>
<evidence type="ECO:0000313" key="6">
    <source>
        <dbReference type="EMBL" id="KIK58986.1"/>
    </source>
</evidence>
<dbReference type="GO" id="GO:0030170">
    <property type="term" value="F:pyridoxal phosphate binding"/>
    <property type="evidence" value="ECO:0007669"/>
    <property type="project" value="InterPro"/>
</dbReference>
<organism evidence="6 7">
    <name type="scientific">Collybiopsis luxurians FD-317 M1</name>
    <dbReference type="NCBI Taxonomy" id="944289"/>
    <lineage>
        <taxon>Eukaryota</taxon>
        <taxon>Fungi</taxon>
        <taxon>Dikarya</taxon>
        <taxon>Basidiomycota</taxon>
        <taxon>Agaricomycotina</taxon>
        <taxon>Agaricomycetes</taxon>
        <taxon>Agaricomycetidae</taxon>
        <taxon>Agaricales</taxon>
        <taxon>Marasmiineae</taxon>
        <taxon>Omphalotaceae</taxon>
        <taxon>Collybiopsis</taxon>
        <taxon>Collybiopsis luxurians</taxon>
    </lineage>
</organism>
<dbReference type="InterPro" id="IPR015421">
    <property type="entry name" value="PyrdxlP-dep_Trfase_major"/>
</dbReference>
<accession>A0A0D0BU60</accession>
<evidence type="ECO:0000256" key="2">
    <source>
        <dbReference type="ARBA" id="ARBA00022898"/>
    </source>
</evidence>
<evidence type="ECO:0000313" key="7">
    <source>
        <dbReference type="Proteomes" id="UP000053593"/>
    </source>
</evidence>
<feature type="coiled-coil region" evidence="5">
    <location>
        <begin position="217"/>
        <end position="244"/>
    </location>
</feature>
<evidence type="ECO:0000256" key="1">
    <source>
        <dbReference type="ARBA" id="ARBA00001933"/>
    </source>
</evidence>
<gene>
    <name evidence="6" type="ORF">GYMLUDRAFT_170418</name>
</gene>
<dbReference type="Pfam" id="PF00282">
    <property type="entry name" value="Pyridoxal_deC"/>
    <property type="match status" value="1"/>
</dbReference>
<sequence>MSFDVSLPAILGYFAAMQFNQNNVTPEASPLTSMIEYKVGQDLCKMLGFQVASGDNQGDNQGKIVGWGHITCGGSIANLESMWVARNLKYYPLSLKWAMEADRRLRFVRETFGTTLCTGEKKNFYSCSPWELLNLTPTEIAAIPGRLTAQYNISPFALGDILQQFSIQTVGKQKLDAQFKITEPPQYLISCANHYSWPKGAAITGIGRENMIELGIDEDARLDIKKLEKELEEHLRKKQSLYAVVVIIGTTEHGSVDPLDKVVALRDVWQREKGLSFMIHADAAWGGYFASKKKARGEWKVPPEPEYGFSLPLSYHTNEQMSNLRHADSITIDPHKSGYCPYPAGAICYRDGRHRFLTTWDSPYLSSNDYSMGIYGVEGSKPGAAPVGVWLSLESMTVPGYADLLGIAMLTGAKMYALWATTTLDSRSLVVTPFNRLPSEKSGQSPEEIKKERVFIRERIAEAKNSELKEDKKALDLLGMLGSDLMINAFACNFHIDGKVNTDVVEASFLNHRLYKRLSVTTMNDQLNQKPIIIMATNFSQNKYGKALTTFKKRMGLEGEEDLYALSNVSMSPWPTTSEFLKSIVDEFKLVAEEEIKTCLVRAVEKKSIHSFVLLGTSDLYLVYMGSFNVSNYRRQVILSAKLDEEVMEKLNSIREQNDKSSFTFHTSEEVTFTELLKKNEWKGNIFKGVPKDYGTASISTPSLSNVSIRDFKVLLHRSLHRDKIGADYPKKMPFYLFGTSKEMHMDHLLENAPNVHLTASKVCLDPPPTGDSLFGKWVVLENMQEDIMHPFTASHPPTLFPPSKEFKVTIYEHDAPKDPESPIPSSIITSQKGTSGTLTLSDKQGDLFIDYTWLNLDAAADIYISGDKQSDIDQVAEEIAWLFKQEKITWDDNVVNAIYAQCPRAKKLTVQLGQLGYPNLPKAVLSRFLGPEGSVGQSLPQKLDLTGAMKALLLPE</sequence>
<evidence type="ECO:0000256" key="5">
    <source>
        <dbReference type="SAM" id="Coils"/>
    </source>
</evidence>
<dbReference type="HOGENOM" id="CLU_005446_1_0_1"/>
<evidence type="ECO:0000256" key="4">
    <source>
        <dbReference type="PIRSR" id="PIRSR602129-50"/>
    </source>
</evidence>
<dbReference type="SUPFAM" id="SSF53383">
    <property type="entry name" value="PLP-dependent transferases"/>
    <property type="match status" value="1"/>
</dbReference>
<dbReference type="GO" id="GO:0016830">
    <property type="term" value="F:carbon-carbon lyase activity"/>
    <property type="evidence" value="ECO:0007669"/>
    <property type="project" value="InterPro"/>
</dbReference>
<protein>
    <recommendedName>
        <fullName evidence="8">PLP-dependent transferase</fullName>
    </recommendedName>
</protein>
<dbReference type="InterPro" id="IPR015424">
    <property type="entry name" value="PyrdxlP-dep_Trfase"/>
</dbReference>
<dbReference type="PANTHER" id="PTHR42735">
    <property type="match status" value="1"/>
</dbReference>
<dbReference type="InterPro" id="IPR002129">
    <property type="entry name" value="PyrdxlP-dep_de-COase"/>
</dbReference>
<keyword evidence="3" id="KW-0456">Lyase</keyword>
<dbReference type="EMBL" id="KN834782">
    <property type="protein sequence ID" value="KIK58986.1"/>
    <property type="molecule type" value="Genomic_DNA"/>
</dbReference>
<evidence type="ECO:0000256" key="3">
    <source>
        <dbReference type="ARBA" id="ARBA00023239"/>
    </source>
</evidence>
<evidence type="ECO:0008006" key="8">
    <source>
        <dbReference type="Google" id="ProtNLM"/>
    </source>
</evidence>
<proteinExistence type="predicted"/>
<dbReference type="GO" id="GO:0019752">
    <property type="term" value="P:carboxylic acid metabolic process"/>
    <property type="evidence" value="ECO:0007669"/>
    <property type="project" value="InterPro"/>
</dbReference>